<evidence type="ECO:0000313" key="1">
    <source>
        <dbReference type="EMBL" id="MBB3667072.1"/>
    </source>
</evidence>
<sequence length="78" mass="8315">MAPDTTGLIRDGLALDADERAVVANALLESLHDAADTDEVDAAWRAEATRRLAEVRAGAVELVDADEHYARLRASLTG</sequence>
<dbReference type="AlphaFoldDB" id="A0A7W5XNS5"/>
<evidence type="ECO:0000313" key="2">
    <source>
        <dbReference type="Proteomes" id="UP000547528"/>
    </source>
</evidence>
<dbReference type="Pfam" id="PF09720">
    <property type="entry name" value="Unstab_antitox"/>
    <property type="match status" value="1"/>
</dbReference>
<keyword evidence="2" id="KW-1185">Reference proteome</keyword>
<comment type="caution">
    <text evidence="1">The sequence shown here is derived from an EMBL/GenBank/DDBJ whole genome shotgun (WGS) entry which is preliminary data.</text>
</comment>
<gene>
    <name evidence="1" type="ORF">FHX47_000665</name>
</gene>
<organism evidence="1 2">
    <name type="scientific">Garicola koreensis</name>
    <dbReference type="NCBI Taxonomy" id="1262554"/>
    <lineage>
        <taxon>Bacteria</taxon>
        <taxon>Bacillati</taxon>
        <taxon>Actinomycetota</taxon>
        <taxon>Actinomycetes</taxon>
        <taxon>Micrococcales</taxon>
        <taxon>Micrococcaceae</taxon>
        <taxon>Garicola</taxon>
    </lineage>
</organism>
<dbReference type="EMBL" id="JACIBT010000001">
    <property type="protein sequence ID" value="MBB3667072.1"/>
    <property type="molecule type" value="Genomic_DNA"/>
</dbReference>
<accession>A0A7W5XNS5</accession>
<dbReference type="InterPro" id="IPR013406">
    <property type="entry name" value="CHP02574_addiction_mod"/>
</dbReference>
<name>A0A7W5XNS5_9MICC</name>
<proteinExistence type="predicted"/>
<dbReference type="RefSeq" id="WP_183357438.1">
    <property type="nucleotide sequence ID" value="NZ_BAABKR010000001.1"/>
</dbReference>
<reference evidence="1 2" key="1">
    <citation type="submission" date="2020-08" db="EMBL/GenBank/DDBJ databases">
        <title>Sequencing the genomes of 1000 actinobacteria strains.</title>
        <authorList>
            <person name="Klenk H.-P."/>
        </authorList>
    </citation>
    <scope>NUCLEOTIDE SEQUENCE [LARGE SCALE GENOMIC DNA]</scope>
    <source>
        <strain evidence="1 2">DSM 28238</strain>
    </source>
</reference>
<dbReference type="Proteomes" id="UP000547528">
    <property type="component" value="Unassembled WGS sequence"/>
</dbReference>
<protein>
    <submittedName>
        <fullName evidence="1">Putative addiction module component (TIGR02574 family)</fullName>
    </submittedName>
</protein>